<evidence type="ECO:0000313" key="6">
    <source>
        <dbReference type="Proteomes" id="UP000799092"/>
    </source>
</evidence>
<dbReference type="SUPFAM" id="SSF46689">
    <property type="entry name" value="Homeodomain-like"/>
    <property type="match status" value="1"/>
</dbReference>
<accession>A0A6A8DC25</accession>
<evidence type="ECO:0000259" key="4">
    <source>
        <dbReference type="PROSITE" id="PS50977"/>
    </source>
</evidence>
<comment type="caution">
    <text evidence="5">The sequence shown here is derived from an EMBL/GenBank/DDBJ whole genome shotgun (WGS) entry which is preliminary data.</text>
</comment>
<gene>
    <name evidence="5" type="primary">refZ</name>
    <name evidence="5" type="ORF">GH741_09095</name>
</gene>
<dbReference type="InterPro" id="IPR009057">
    <property type="entry name" value="Homeodomain-like_sf"/>
</dbReference>
<dbReference type="Proteomes" id="UP000799092">
    <property type="component" value="Unassembled WGS sequence"/>
</dbReference>
<dbReference type="InterPro" id="IPR050624">
    <property type="entry name" value="HTH-type_Tx_Regulator"/>
</dbReference>
<dbReference type="GO" id="GO:0003677">
    <property type="term" value="F:DNA binding"/>
    <property type="evidence" value="ECO:0007669"/>
    <property type="project" value="UniProtKB-UniRule"/>
</dbReference>
<dbReference type="InterPro" id="IPR001647">
    <property type="entry name" value="HTH_TetR"/>
</dbReference>
<evidence type="ECO:0000313" key="5">
    <source>
        <dbReference type="EMBL" id="MRH42840.1"/>
    </source>
</evidence>
<proteinExistence type="predicted"/>
<dbReference type="NCBIfam" id="NF037937">
    <property type="entry name" value="septum_RefZ"/>
    <property type="match status" value="1"/>
</dbReference>
<dbReference type="Gene3D" id="1.10.357.10">
    <property type="entry name" value="Tetracycline Repressor, domain 2"/>
    <property type="match status" value="1"/>
</dbReference>
<protein>
    <submittedName>
        <fullName evidence="5">Forespore capture DNA-binding protein RefZ</fullName>
    </submittedName>
</protein>
<evidence type="ECO:0000256" key="1">
    <source>
        <dbReference type="ARBA" id="ARBA00022491"/>
    </source>
</evidence>
<dbReference type="OrthoDB" id="9789566at2"/>
<keyword evidence="1" id="KW-0678">Repressor</keyword>
<keyword evidence="6" id="KW-1185">Reference proteome</keyword>
<dbReference type="AlphaFoldDB" id="A0A6A8DC25"/>
<dbReference type="EMBL" id="WJNG01000007">
    <property type="protein sequence ID" value="MRH42840.1"/>
    <property type="molecule type" value="Genomic_DNA"/>
</dbReference>
<dbReference type="RefSeq" id="WP_153736486.1">
    <property type="nucleotide sequence ID" value="NZ_WJNG01000007.1"/>
</dbReference>
<dbReference type="PROSITE" id="PS50977">
    <property type="entry name" value="HTH_TETR_2"/>
    <property type="match status" value="1"/>
</dbReference>
<dbReference type="Pfam" id="PF00440">
    <property type="entry name" value="TetR_N"/>
    <property type="match status" value="1"/>
</dbReference>
<dbReference type="PRINTS" id="PR00455">
    <property type="entry name" value="HTHTETR"/>
</dbReference>
<reference evidence="5" key="1">
    <citation type="submission" date="2019-11" db="EMBL/GenBank/DDBJ databases">
        <authorList>
            <person name="Li J."/>
        </authorList>
    </citation>
    <scope>NUCLEOTIDE SEQUENCE</scope>
    <source>
        <strain evidence="5">B6B</strain>
    </source>
</reference>
<feature type="domain" description="HTH tetR-type" evidence="4">
    <location>
        <begin position="4"/>
        <end position="64"/>
    </location>
</feature>
<dbReference type="PANTHER" id="PTHR43479">
    <property type="entry name" value="ACREF/ENVCD OPERON REPRESSOR-RELATED"/>
    <property type="match status" value="1"/>
</dbReference>
<dbReference type="PANTHER" id="PTHR43479:SF11">
    <property type="entry name" value="ACREF_ENVCD OPERON REPRESSOR-RELATED"/>
    <property type="match status" value="1"/>
</dbReference>
<name>A0A6A8DC25_9BACI</name>
<evidence type="ECO:0000256" key="2">
    <source>
        <dbReference type="ARBA" id="ARBA00023125"/>
    </source>
</evidence>
<keyword evidence="2 3" id="KW-0238">DNA-binding</keyword>
<organism evidence="5 6">
    <name type="scientific">Aquibacillus halophilus</name>
    <dbReference type="NCBI Taxonomy" id="930132"/>
    <lineage>
        <taxon>Bacteria</taxon>
        <taxon>Bacillati</taxon>
        <taxon>Bacillota</taxon>
        <taxon>Bacilli</taxon>
        <taxon>Bacillales</taxon>
        <taxon>Bacillaceae</taxon>
        <taxon>Aquibacillus</taxon>
    </lineage>
</organism>
<feature type="DNA-binding region" description="H-T-H motif" evidence="3">
    <location>
        <begin position="27"/>
        <end position="46"/>
    </location>
</feature>
<evidence type="ECO:0000256" key="3">
    <source>
        <dbReference type="PROSITE-ProRule" id="PRU00335"/>
    </source>
</evidence>
<sequence length="204" mass="24141">MKNNETKQKVMDASCKLFYAKGYHGTSVRDIAKKASVNVSLINYYFKSKQGLLETVVVTYYEEYLKQLDFVFDETENDGAIDRLKKMIETIIHYKQNQHQFTCFIQRELTLDSIFVREMMVTYLAKENYIVSKLFSDALKGTPHTNMDQEFLLLQLKGLLITPYMAPKEWRSHIVWDQSQDLFVKKYTNSIHKWIDYLTQQKSN</sequence>